<dbReference type="NCBIfam" id="TIGR01414">
    <property type="entry name" value="autotrans_barl"/>
    <property type="match status" value="1"/>
</dbReference>
<accession>A0A482PL05</accession>
<dbReference type="InterPro" id="IPR036709">
    <property type="entry name" value="Autotransporte_beta_dom_sf"/>
</dbReference>
<dbReference type="EMBL" id="CP038008">
    <property type="protein sequence ID" value="QBY31458.1"/>
    <property type="molecule type" value="Genomic_DNA"/>
</dbReference>
<proteinExistence type="predicted"/>
<keyword evidence="2" id="KW-0732">Signal</keyword>
<gene>
    <name evidence="4" type="ORF">E2R62_23330</name>
</gene>
<evidence type="ECO:0000259" key="3">
    <source>
        <dbReference type="PROSITE" id="PS51208"/>
    </source>
</evidence>
<name>A0A482PL05_CITRO</name>
<dbReference type="GO" id="GO:0019867">
    <property type="term" value="C:outer membrane"/>
    <property type="evidence" value="ECO:0007669"/>
    <property type="project" value="InterPro"/>
</dbReference>
<dbReference type="SUPFAM" id="SSF51126">
    <property type="entry name" value="Pectin lyase-like"/>
    <property type="match status" value="1"/>
</dbReference>
<dbReference type="SMART" id="SM00869">
    <property type="entry name" value="Autotransporter"/>
    <property type="match status" value="1"/>
</dbReference>
<dbReference type="AlphaFoldDB" id="A0A482PL05"/>
<dbReference type="InterPro" id="IPR012332">
    <property type="entry name" value="Autotransporter_pectin_lyase_C"/>
</dbReference>
<dbReference type="InterPro" id="IPR050909">
    <property type="entry name" value="Bact_Autotransporter_VF"/>
</dbReference>
<dbReference type="InterPro" id="IPR005546">
    <property type="entry name" value="Autotransporte_beta"/>
</dbReference>
<dbReference type="SUPFAM" id="SSF103515">
    <property type="entry name" value="Autotransporter"/>
    <property type="match status" value="1"/>
</dbReference>
<dbReference type="Gene3D" id="2.160.20.20">
    <property type="match status" value="1"/>
</dbReference>
<feature type="domain" description="Autotransporter" evidence="3">
    <location>
        <begin position="717"/>
        <end position="1003"/>
    </location>
</feature>
<feature type="signal peptide" evidence="2">
    <location>
        <begin position="1"/>
        <end position="24"/>
    </location>
</feature>
<organism evidence="4">
    <name type="scientific">Citrobacter rodentium</name>
    <dbReference type="NCBI Taxonomy" id="67825"/>
    <lineage>
        <taxon>Bacteria</taxon>
        <taxon>Pseudomonadati</taxon>
        <taxon>Pseudomonadota</taxon>
        <taxon>Gammaproteobacteria</taxon>
        <taxon>Enterobacterales</taxon>
        <taxon>Enterobacteriaceae</taxon>
        <taxon>Citrobacter</taxon>
    </lineage>
</organism>
<dbReference type="InterPro" id="IPR043990">
    <property type="entry name" value="AC_1"/>
</dbReference>
<dbReference type="PANTHER" id="PTHR12338">
    <property type="entry name" value="AUTOTRANSPORTER"/>
    <property type="match status" value="1"/>
</dbReference>
<dbReference type="CDD" id="cd01344">
    <property type="entry name" value="PL2_Passenger_AT"/>
    <property type="match status" value="1"/>
</dbReference>
<evidence type="ECO:0000256" key="1">
    <source>
        <dbReference type="SAM" id="MobiDB-lite"/>
    </source>
</evidence>
<dbReference type="Pfam" id="PF03797">
    <property type="entry name" value="Autotransporter"/>
    <property type="match status" value="1"/>
</dbReference>
<protein>
    <submittedName>
        <fullName evidence="4">Autotransporter outer membrane beta-barrel domain-containing protein</fullName>
    </submittedName>
</protein>
<reference evidence="4" key="1">
    <citation type="submission" date="2019-03" db="EMBL/GenBank/DDBJ databases">
        <title>Complete genome sequence of enteropathogenic Citrobacter rodentium strain DBS100.</title>
        <authorList>
            <person name="Popov G."/>
            <person name="Fiebig A."/>
            <person name="Shideler S."/>
            <person name="Coombes B."/>
            <person name="Savchenko A."/>
        </authorList>
    </citation>
    <scope>NUCLEOTIDE SEQUENCE</scope>
    <source>
        <strain evidence="4">DBS100</strain>
    </source>
</reference>
<evidence type="ECO:0000313" key="4">
    <source>
        <dbReference type="EMBL" id="QBY31458.1"/>
    </source>
</evidence>
<evidence type="ECO:0000256" key="2">
    <source>
        <dbReference type="SAM" id="SignalP"/>
    </source>
</evidence>
<dbReference type="InterPro" id="IPR011050">
    <property type="entry name" value="Pectin_lyase_fold/virulence"/>
</dbReference>
<dbReference type="InterPro" id="IPR006315">
    <property type="entry name" value="OM_autotransptr_brl_dom"/>
</dbReference>
<sequence>MNASFKPTKIALFISALISSAAFAATPASVIIDSSTAAAGRIVNLPSGSNVSFINVSVDDALVTMGDNTTITSGGDYPDDSRTFNPGYYIKATAGTVDFGKNFSLNYTFDYNVNSNYRGAAAYIYGTGVLKAENLTINAANSVVEDYDLVNSILMMDDARVDLKGTTNLFTGNIETNEDSILNVENINLTYIDSDPLSNRGHHAALSLEGKESNFTGTVNIKSVLASDGSLQGIDITGNTATFSGATNLDLDTAQGSISGVEMIDTIYHLSGNFSNSTPEYLTNIVKFNELNIKGINHGPDGQAAYVRGFTSHSQKGTTDVAINKLTIDIASNYSATGINLGDSDAMGSAKYRINDANIKVSGGEQATLTGYLSSRGEWADTDTIIGNINIQSLGGKDTILLRQNGTNDIFTGDVTLGSQTSYDSVNGTLYSIFGRSYDSTGSIGTTNIINNNKLVAWGKMYSGEGHTINIISGDNSYIHGDTEITDSGAINMRLKGGNSRWDMTGNSTITNLMLENSTLNFMPPAAQTRSLTRAASTFKTLTINGDYIGNNGNVVMNTQLGDDASPTDRLVVSGNTSGTTNVKVVNAGGAGALTTNGIELITVAGTSGGEFKQDGRIVAGAYDYTLARGEGANEKNWYLTSGLSTEPQPDPASPVDPTEPVIPQAPAKPEPQTPREHAVRPEAGLYGMNLQAANTMFNTRLHDRLGETHYVDALTGEQAVTSLWLRNVGGHTRQHDGSGQLDMQANRYVMQLGGDIAQWSSDNTDRFHLGLMAGYANQKARAENQRNGNRADSRISGYSVGLYGTWLQDNATHEGAYVDTWAQYSWFDNSVNGRGIDEATKEYDSSGFTVSVESGYTWKLADISERNALYIQPKAQVTWMGVKADEHKEANGTRVEGKGDGNIQTRLGVRLYGQGHNPMDDKTGRTFQPFVEANWIHNTRDFGVSLNDQNVELTGTRNIGELKAGVEGQLTKNVALWGNIAQQVGDKGYSDTSAMVGIKASF</sequence>
<feature type="region of interest" description="Disordered" evidence="1">
    <location>
        <begin position="641"/>
        <end position="678"/>
    </location>
</feature>
<dbReference type="PROSITE" id="PS51208">
    <property type="entry name" value="AUTOTRANSPORTER"/>
    <property type="match status" value="1"/>
</dbReference>
<dbReference type="Gene3D" id="2.40.128.130">
    <property type="entry name" value="Autotransporter beta-domain"/>
    <property type="match status" value="1"/>
</dbReference>
<dbReference type="Pfam" id="PF18883">
    <property type="entry name" value="AC_1"/>
    <property type="match status" value="1"/>
</dbReference>
<feature type="chain" id="PRO_5019740555" evidence="2">
    <location>
        <begin position="25"/>
        <end position="1003"/>
    </location>
</feature>
<dbReference type="RefSeq" id="WP_012904589.1">
    <property type="nucleotide sequence ID" value="NZ_CAJTBI010000036.1"/>
</dbReference>
<dbReference type="PANTHER" id="PTHR12338:SF5">
    <property type="entry name" value="ANTIGEN 43-RELATED"/>
    <property type="match status" value="1"/>
</dbReference>